<name>A0A380JTK5_STRDY</name>
<evidence type="ECO:0000313" key="2">
    <source>
        <dbReference type="EMBL" id="SUN48694.1"/>
    </source>
</evidence>
<dbReference type="EMBL" id="UHFG01000004">
    <property type="protein sequence ID" value="SUN48694.1"/>
    <property type="molecule type" value="Genomic_DNA"/>
</dbReference>
<dbReference type="RefSeq" id="WP_115245873.1">
    <property type="nucleotide sequence ID" value="NZ_UHFG01000004.1"/>
</dbReference>
<dbReference type="GO" id="GO:0004016">
    <property type="term" value="F:adenylate cyclase activity"/>
    <property type="evidence" value="ECO:0007669"/>
    <property type="project" value="UniProtKB-EC"/>
</dbReference>
<gene>
    <name evidence="2" type="primary">yjbK</name>
    <name evidence="2" type="ORF">NCTC4670_00640</name>
</gene>
<dbReference type="PIRSF" id="PIRSF012526">
    <property type="entry name" value="CYTH_UCP012526"/>
    <property type="match status" value="1"/>
</dbReference>
<dbReference type="SMART" id="SM01118">
    <property type="entry name" value="CYTH"/>
    <property type="match status" value="1"/>
</dbReference>
<dbReference type="CDD" id="cd07762">
    <property type="entry name" value="CYTH-like_Pase_1"/>
    <property type="match status" value="1"/>
</dbReference>
<evidence type="ECO:0000313" key="3">
    <source>
        <dbReference type="Proteomes" id="UP000254797"/>
    </source>
</evidence>
<reference evidence="2 3" key="1">
    <citation type="submission" date="2018-06" db="EMBL/GenBank/DDBJ databases">
        <authorList>
            <consortium name="Pathogen Informatics"/>
            <person name="Doyle S."/>
        </authorList>
    </citation>
    <scope>NUCLEOTIDE SEQUENCE [LARGE SCALE GENOMIC DNA]</scope>
    <source>
        <strain evidence="2 3">NCTC4670</strain>
    </source>
</reference>
<dbReference type="EC" id="4.6.1.1" evidence="2"/>
<dbReference type="InterPro" id="IPR009195">
    <property type="entry name" value="Uncharacterised_YjbK"/>
</dbReference>
<sequence>MTNLEIEYKTLLTKDEYNRLLSQMSHVAPVTQTNYYIDTEGFDLNANKMSLRIRTFTNSAELTLKVPEKVGNREYNLPLTLEQAKDMIKHGHLPESPALGLITSIGIDLEALKTFGHLTTIRRESDTPIGKMALDYNQYANTKDYELELEVTDPIKGKIDFDLFLTQHQIAFKYAKSKVARFSKTLKNPRNSR</sequence>
<feature type="domain" description="CYTH" evidence="1">
    <location>
        <begin position="3"/>
        <end position="189"/>
    </location>
</feature>
<dbReference type="Proteomes" id="UP000254797">
    <property type="component" value="Unassembled WGS sequence"/>
</dbReference>
<dbReference type="SUPFAM" id="SSF55154">
    <property type="entry name" value="CYTH-like phosphatases"/>
    <property type="match status" value="1"/>
</dbReference>
<dbReference type="InterPro" id="IPR033469">
    <property type="entry name" value="CYTH-like_dom_sf"/>
</dbReference>
<dbReference type="PROSITE" id="PS51707">
    <property type="entry name" value="CYTH"/>
    <property type="match status" value="1"/>
</dbReference>
<dbReference type="InterPro" id="IPR023577">
    <property type="entry name" value="CYTH_domain"/>
</dbReference>
<protein>
    <submittedName>
        <fullName evidence="2">Adenylate cyclase family protein</fullName>
        <ecNumber evidence="2">4.6.1.1</ecNumber>
    </submittedName>
</protein>
<proteinExistence type="predicted"/>
<accession>A0A380JTK5</accession>
<dbReference type="Pfam" id="PF01928">
    <property type="entry name" value="CYTH"/>
    <property type="match status" value="1"/>
</dbReference>
<evidence type="ECO:0000259" key="1">
    <source>
        <dbReference type="PROSITE" id="PS51707"/>
    </source>
</evidence>
<dbReference type="AlphaFoldDB" id="A0A380JTK5"/>
<dbReference type="Gene3D" id="2.40.320.10">
    <property type="entry name" value="Hypothetical Protein Pfu-838710-001"/>
    <property type="match status" value="1"/>
</dbReference>
<keyword evidence="2" id="KW-0456">Lyase</keyword>
<organism evidence="2 3">
    <name type="scientific">Streptococcus dysgalactiae subsp. dysgalactiae</name>
    <dbReference type="NCBI Taxonomy" id="99822"/>
    <lineage>
        <taxon>Bacteria</taxon>
        <taxon>Bacillati</taxon>
        <taxon>Bacillota</taxon>
        <taxon>Bacilli</taxon>
        <taxon>Lactobacillales</taxon>
        <taxon>Streptococcaceae</taxon>
        <taxon>Streptococcus</taxon>
    </lineage>
</organism>